<accession>A0A8J5CZZ8</accession>
<proteinExistence type="predicted"/>
<dbReference type="AlphaFoldDB" id="A0A8J5CZZ8"/>
<gene>
    <name evidence="1" type="ORF">GWK47_034281</name>
</gene>
<sequence>MGQVRCPHLQSLGVSRSTAGNTNWLSSSPTIDLPPTTPAAVLCCPASQSYIGSTYIACCCALLSSHAALHQLASVWLFGLPSTPVLRLLQRLLQTSPACRSLRFHSCSRPRHRHRAPSPTVKDLSHVVCHPSPAACPPLSPLPPRRCSQASLLSETLERRPSPTFLQTLISSKCCDHALLFLSVQFRNCHSLWLLMIRSCMPRRWLHRHLLQPLKFYTRTPLSKRFSGEDLSYLALNFLGLCEDLMHNSSLLLDLDKIAFVRSQLVPDSRAARMMLASAFQPGLLNNSYHEFKDNFLQAFGSGQHRGGLQWVFRMTDSLADRLGTADHFDGQALAAQIADDAVSSLRKAD</sequence>
<name>A0A8J5CZZ8_CHIOP</name>
<evidence type="ECO:0000313" key="2">
    <source>
        <dbReference type="Proteomes" id="UP000770661"/>
    </source>
</evidence>
<protein>
    <submittedName>
        <fullName evidence="1">Uncharacterized protein</fullName>
    </submittedName>
</protein>
<reference evidence="1" key="1">
    <citation type="submission" date="2020-07" db="EMBL/GenBank/DDBJ databases">
        <title>The High-quality genome of the commercially important snow crab, Chionoecetes opilio.</title>
        <authorList>
            <person name="Jeong J.-H."/>
            <person name="Ryu S."/>
        </authorList>
    </citation>
    <scope>NUCLEOTIDE SEQUENCE</scope>
    <source>
        <strain evidence="1">MADBK_172401_WGS</strain>
        <tissue evidence="1">Digestive gland</tissue>
    </source>
</reference>
<comment type="caution">
    <text evidence="1">The sequence shown here is derived from an EMBL/GenBank/DDBJ whole genome shotgun (WGS) entry which is preliminary data.</text>
</comment>
<dbReference type="OrthoDB" id="6398689at2759"/>
<organism evidence="1 2">
    <name type="scientific">Chionoecetes opilio</name>
    <name type="common">Atlantic snow crab</name>
    <name type="synonym">Cancer opilio</name>
    <dbReference type="NCBI Taxonomy" id="41210"/>
    <lineage>
        <taxon>Eukaryota</taxon>
        <taxon>Metazoa</taxon>
        <taxon>Ecdysozoa</taxon>
        <taxon>Arthropoda</taxon>
        <taxon>Crustacea</taxon>
        <taxon>Multicrustacea</taxon>
        <taxon>Malacostraca</taxon>
        <taxon>Eumalacostraca</taxon>
        <taxon>Eucarida</taxon>
        <taxon>Decapoda</taxon>
        <taxon>Pleocyemata</taxon>
        <taxon>Brachyura</taxon>
        <taxon>Eubrachyura</taxon>
        <taxon>Majoidea</taxon>
        <taxon>Majidae</taxon>
        <taxon>Chionoecetes</taxon>
    </lineage>
</organism>
<dbReference type="Proteomes" id="UP000770661">
    <property type="component" value="Unassembled WGS sequence"/>
</dbReference>
<evidence type="ECO:0000313" key="1">
    <source>
        <dbReference type="EMBL" id="KAG0727609.1"/>
    </source>
</evidence>
<keyword evidence="2" id="KW-1185">Reference proteome</keyword>
<dbReference type="EMBL" id="JACEEZ010003162">
    <property type="protein sequence ID" value="KAG0727609.1"/>
    <property type="molecule type" value="Genomic_DNA"/>
</dbReference>